<sequence length="499" mass="50992">MADLTLSSKNPSTLKVDALVVGTCKTSDGLAVVADQLPIDLVHELETLAPQLGLTGARDEVRKLPAGVGVKAAMLVLTGLGEREKDGTFAPETLRRAAGAAVRELAGTRSVAVALPTAAEDDLVAVLEGSLLGAYAYTDYRTGDAVAKRQPVAAVEVVTSYARSARAKAAVARAQVLAAAVHGTRDLINTPPNVMFPASFADAAKAAVKELGAKGVKVTVLDEKQLAAGGYGGLVGVGQGSSRPPRLVKLAYAPSKARSRVALVGKGITFDTGGISIKPAAGMHAMTSDMSGAAAVLHTVVAAARLGLPVAVTGYLCLAENMPGGNATRPGDVLTMKNGKTVEITNTDAEGRLVMADGMVTAVEDGHDVLIDIATLTGGQVVALGNRVSGLMGDDDVVGAVKAAADAAGEQFWPMPMPEEIKAGLKSNVADMVNSSPDRGGHMLSAAHFLREFTGDTPWAHLDIAGPAFNEKSAFGYTPLGGTGVGVRTLLAYLETQTG</sequence>
<dbReference type="PROSITE" id="PS00631">
    <property type="entry name" value="CYTOSOL_AP"/>
    <property type="match status" value="1"/>
</dbReference>
<dbReference type="Pfam" id="PF00883">
    <property type="entry name" value="Peptidase_M17"/>
    <property type="match status" value="1"/>
</dbReference>
<comment type="catalytic activity">
    <reaction evidence="1 8">
        <text>Release of an N-terminal amino acid, Xaa-|-Yaa-, in which Xaa is preferably Leu, but may be other amino acids including Pro although not Arg or Lys, and Yaa may be Pro. Amino acid amides and methyl esters are also readily hydrolyzed, but rates on arylamides are exceedingly low.</text>
        <dbReference type="EC" id="3.4.11.1"/>
    </reaction>
</comment>
<evidence type="ECO:0000256" key="3">
    <source>
        <dbReference type="ARBA" id="ARBA00009528"/>
    </source>
</evidence>
<keyword evidence="8" id="KW-0963">Cytoplasm</keyword>
<feature type="binding site" evidence="8">
    <location>
        <position position="350"/>
    </location>
    <ligand>
        <name>Mn(2+)</name>
        <dbReference type="ChEBI" id="CHEBI:29035"/>
        <label>1</label>
    </ligand>
</feature>
<protein>
    <recommendedName>
        <fullName evidence="8">Probable cytosol aminopeptidase</fullName>
        <ecNumber evidence="8">3.4.11.1</ecNumber>
    </recommendedName>
    <alternativeName>
        <fullName evidence="8">Leucine aminopeptidase</fullName>
        <shortName evidence="8">LAP</shortName>
        <ecNumber evidence="8">3.4.11.10</ecNumber>
    </alternativeName>
    <alternativeName>
        <fullName evidence="8">Leucyl aminopeptidase</fullName>
    </alternativeName>
</protein>
<feature type="binding site" evidence="8">
    <location>
        <position position="271"/>
    </location>
    <ligand>
        <name>Mn(2+)</name>
        <dbReference type="ChEBI" id="CHEBI:29035"/>
        <label>1</label>
    </ligand>
</feature>
<evidence type="ECO:0000259" key="9">
    <source>
        <dbReference type="PROSITE" id="PS00631"/>
    </source>
</evidence>
<keyword evidence="8" id="KW-0479">Metal-binding</keyword>
<comment type="subcellular location">
    <subcellularLocation>
        <location evidence="8">Cytoplasm</location>
    </subcellularLocation>
</comment>
<feature type="binding site" evidence="8">
    <location>
        <position position="271"/>
    </location>
    <ligand>
        <name>Mn(2+)</name>
        <dbReference type="ChEBI" id="CHEBI:29035"/>
        <label>2</label>
    </ligand>
</feature>
<dbReference type="HOGENOM" id="CLU_013734_2_2_11"/>
<dbReference type="InterPro" id="IPR011356">
    <property type="entry name" value="Leucine_aapep/pepB"/>
</dbReference>
<keyword evidence="6 8" id="KW-0378">Hydrolase</keyword>
<dbReference type="SUPFAM" id="SSF52949">
    <property type="entry name" value="Macro domain-like"/>
    <property type="match status" value="1"/>
</dbReference>
<keyword evidence="11" id="KW-1185">Reference proteome</keyword>
<dbReference type="AlphaFoldDB" id="D1BTR9"/>
<dbReference type="GO" id="GO:0070006">
    <property type="term" value="F:metalloaminopeptidase activity"/>
    <property type="evidence" value="ECO:0007669"/>
    <property type="project" value="InterPro"/>
</dbReference>
<dbReference type="Pfam" id="PF02789">
    <property type="entry name" value="Peptidase_M17_N"/>
    <property type="match status" value="1"/>
</dbReference>
<dbReference type="SUPFAM" id="SSF53187">
    <property type="entry name" value="Zn-dependent exopeptidases"/>
    <property type="match status" value="1"/>
</dbReference>
<dbReference type="STRING" id="446471.Xcel_2029"/>
<dbReference type="eggNOG" id="COG0260">
    <property type="taxonomic scope" value="Bacteria"/>
</dbReference>
<organism evidence="10 11">
    <name type="scientific">Xylanimonas cellulosilytica (strain DSM 15894 / JCM 12276 / CECT 5975 / KCTC 9989 / LMG 20990 / NBRC 107835 / XIL07)</name>
    <dbReference type="NCBI Taxonomy" id="446471"/>
    <lineage>
        <taxon>Bacteria</taxon>
        <taxon>Bacillati</taxon>
        <taxon>Actinomycetota</taxon>
        <taxon>Actinomycetes</taxon>
        <taxon>Micrococcales</taxon>
        <taxon>Promicromonosporaceae</taxon>
        <taxon>Xylanimonas</taxon>
    </lineage>
</organism>
<dbReference type="HAMAP" id="MF_00181">
    <property type="entry name" value="Cytosol_peptidase_M17"/>
    <property type="match status" value="1"/>
</dbReference>
<keyword evidence="5 8" id="KW-0645">Protease</keyword>
<feature type="binding site" evidence="8">
    <location>
        <position position="348"/>
    </location>
    <ligand>
        <name>Mn(2+)</name>
        <dbReference type="ChEBI" id="CHEBI:29035"/>
        <label>1</label>
    </ligand>
</feature>
<dbReference type="EMBL" id="CP001821">
    <property type="protein sequence ID" value="ACZ31048.1"/>
    <property type="molecule type" value="Genomic_DNA"/>
</dbReference>
<evidence type="ECO:0000313" key="11">
    <source>
        <dbReference type="Proteomes" id="UP000002255"/>
    </source>
</evidence>
<feature type="domain" description="Cytosol aminopeptidase" evidence="9">
    <location>
        <begin position="346"/>
        <end position="353"/>
    </location>
</feature>
<evidence type="ECO:0000313" key="10">
    <source>
        <dbReference type="EMBL" id="ACZ31048.1"/>
    </source>
</evidence>
<dbReference type="EC" id="3.4.11.1" evidence="8"/>
<dbReference type="InterPro" id="IPR043472">
    <property type="entry name" value="Macro_dom-like"/>
</dbReference>
<keyword evidence="4 8" id="KW-0031">Aminopeptidase</keyword>
<dbReference type="Gene3D" id="3.40.220.10">
    <property type="entry name" value="Leucine Aminopeptidase, subunit E, domain 1"/>
    <property type="match status" value="1"/>
</dbReference>
<feature type="binding site" evidence="8">
    <location>
        <position position="350"/>
    </location>
    <ligand>
        <name>Mn(2+)</name>
        <dbReference type="ChEBI" id="CHEBI:29035"/>
        <label>2</label>
    </ligand>
</feature>
<comment type="similarity">
    <text evidence="3 8">Belongs to the peptidase M17 family.</text>
</comment>
<comment type="catalytic activity">
    <reaction evidence="2 8">
        <text>Release of an N-terminal amino acid, preferentially leucine, but not glutamic or aspartic acids.</text>
        <dbReference type="EC" id="3.4.11.10"/>
    </reaction>
</comment>
<evidence type="ECO:0000256" key="2">
    <source>
        <dbReference type="ARBA" id="ARBA00000967"/>
    </source>
</evidence>
<gene>
    <name evidence="8" type="primary">pepA</name>
    <name evidence="10" type="ordered locus">Xcel_2029</name>
</gene>
<evidence type="ECO:0000256" key="4">
    <source>
        <dbReference type="ARBA" id="ARBA00022438"/>
    </source>
</evidence>
<dbReference type="Gene3D" id="3.40.630.10">
    <property type="entry name" value="Zn peptidases"/>
    <property type="match status" value="1"/>
</dbReference>
<reference evidence="10 11" key="2">
    <citation type="journal article" date="2010" name="Stand. Genomic Sci.">
        <title>Complete genome sequence of Xylanimonas cellulosilytica type strain (XIL07).</title>
        <authorList>
            <person name="Foster B."/>
            <person name="Pukall R."/>
            <person name="Abt B."/>
            <person name="Nolan M."/>
            <person name="Glavina Del Rio T."/>
            <person name="Chen F."/>
            <person name="Lucas S."/>
            <person name="Tice H."/>
            <person name="Pitluck S."/>
            <person name="Cheng J.-F."/>
            <person name="Chertkov O."/>
            <person name="Brettin T."/>
            <person name="Han C."/>
            <person name="Detter J.C."/>
            <person name="Bruce D."/>
            <person name="Goodwin L."/>
            <person name="Ivanova N."/>
            <person name="Mavromatis K."/>
            <person name="Pati A."/>
            <person name="Mikhailova N."/>
            <person name="Chen A."/>
            <person name="Palaniappan K."/>
            <person name="Land M."/>
            <person name="Hauser L."/>
            <person name="Chang Y.-J."/>
            <person name="Jeffries C.D."/>
            <person name="Chain P."/>
            <person name="Rohde M."/>
            <person name="Goeker M."/>
            <person name="Bristow J."/>
            <person name="Eisen J.A."/>
            <person name="Markowitz V."/>
            <person name="Hugenholtz P."/>
            <person name="Kyrpides N.C."/>
            <person name="Klenk H.-P."/>
            <person name="Lapidus A."/>
        </authorList>
    </citation>
    <scope>NUCLEOTIDE SEQUENCE [LARGE SCALE GENOMIC DNA]</scope>
    <source>
        <strain evidence="11">DSM 15894 / CECT 5975 / LMG 20990 / XIL07</strain>
    </source>
</reference>
<dbReference type="GO" id="GO:0006508">
    <property type="term" value="P:proteolysis"/>
    <property type="evidence" value="ECO:0007669"/>
    <property type="project" value="UniProtKB-KW"/>
</dbReference>
<feature type="active site" evidence="8">
    <location>
        <position position="352"/>
    </location>
</feature>
<dbReference type="Proteomes" id="UP000002255">
    <property type="component" value="Chromosome"/>
</dbReference>
<feature type="active site" evidence="8">
    <location>
        <position position="278"/>
    </location>
</feature>
<comment type="cofactor">
    <cofactor evidence="8">
        <name>Mn(2+)</name>
        <dbReference type="ChEBI" id="CHEBI:29035"/>
    </cofactor>
    <text evidence="8">Binds 2 manganese ions per subunit.</text>
</comment>
<dbReference type="PANTHER" id="PTHR11963:SF23">
    <property type="entry name" value="CYTOSOL AMINOPEPTIDASE"/>
    <property type="match status" value="1"/>
</dbReference>
<reference evidence="11" key="1">
    <citation type="submission" date="2009-11" db="EMBL/GenBank/DDBJ databases">
        <title>The complete chromosome of Xylanimonas cellulosilytica DSM 15894.</title>
        <authorList>
            <consortium name="US DOE Joint Genome Institute (JGI-PGF)"/>
            <person name="Lucas S."/>
            <person name="Copeland A."/>
            <person name="Lapidus A."/>
            <person name="Glavina del Rio T."/>
            <person name="Dalin E."/>
            <person name="Tice H."/>
            <person name="Bruce D."/>
            <person name="Goodwin L."/>
            <person name="Pitluck S."/>
            <person name="Kyrpides N."/>
            <person name="Mavromatis K."/>
            <person name="Ivanova N."/>
            <person name="Mikhailova N."/>
            <person name="Foster B."/>
            <person name="Clum A."/>
            <person name="Brettin T."/>
            <person name="Detter J.C."/>
            <person name="Han C."/>
            <person name="Larimer F."/>
            <person name="Land M."/>
            <person name="Hauser L."/>
            <person name="Markowitz V."/>
            <person name="Cheng J.F."/>
            <person name="Hugenholtz P."/>
            <person name="Woyke T."/>
            <person name="Wu D."/>
            <person name="Gehrich-Schroeter G."/>
            <person name="Schneider S."/>
            <person name="Pukall S.R."/>
            <person name="Klenk H.P."/>
            <person name="Eisen J.A."/>
        </authorList>
    </citation>
    <scope>NUCLEOTIDE SEQUENCE [LARGE SCALE GENOMIC DNA]</scope>
    <source>
        <strain evidence="11">DSM 15894 / CECT 5975 / LMG 20990 / XIL07</strain>
    </source>
</reference>
<dbReference type="InterPro" id="IPR000819">
    <property type="entry name" value="Peptidase_M17_C"/>
</dbReference>
<dbReference type="InterPro" id="IPR008283">
    <property type="entry name" value="Peptidase_M17_N"/>
</dbReference>
<dbReference type="PANTHER" id="PTHR11963">
    <property type="entry name" value="LEUCINE AMINOPEPTIDASE-RELATED"/>
    <property type="match status" value="1"/>
</dbReference>
<evidence type="ECO:0000256" key="6">
    <source>
        <dbReference type="ARBA" id="ARBA00022801"/>
    </source>
</evidence>
<evidence type="ECO:0000256" key="7">
    <source>
        <dbReference type="ARBA" id="ARBA00049972"/>
    </source>
</evidence>
<accession>D1BTR9</accession>
<comment type="function">
    <text evidence="7 8">Presumably involved in the processing and regular turnover of intracellular proteins. Catalyzes the removal of unsubstituted N-terminal amino acids from various peptides.</text>
</comment>
<dbReference type="RefSeq" id="WP_012878790.1">
    <property type="nucleotide sequence ID" value="NC_013530.1"/>
</dbReference>
<feature type="binding site" evidence="8">
    <location>
        <position position="266"/>
    </location>
    <ligand>
        <name>Mn(2+)</name>
        <dbReference type="ChEBI" id="CHEBI:29035"/>
        <label>2</label>
    </ligand>
</feature>
<dbReference type="CDD" id="cd00433">
    <property type="entry name" value="Peptidase_M17"/>
    <property type="match status" value="1"/>
</dbReference>
<dbReference type="KEGG" id="xce:Xcel_2029"/>
<dbReference type="GO" id="GO:0030145">
    <property type="term" value="F:manganese ion binding"/>
    <property type="evidence" value="ECO:0007669"/>
    <property type="project" value="UniProtKB-UniRule"/>
</dbReference>
<dbReference type="InterPro" id="IPR023042">
    <property type="entry name" value="Peptidase_M17_leu_NH2_pept"/>
</dbReference>
<dbReference type="PRINTS" id="PR00481">
    <property type="entry name" value="LAMNOPPTDASE"/>
</dbReference>
<dbReference type="NCBIfam" id="NF002073">
    <property type="entry name" value="PRK00913.1-2"/>
    <property type="match status" value="1"/>
</dbReference>
<dbReference type="OrthoDB" id="9809354at2"/>
<keyword evidence="8" id="KW-0464">Manganese</keyword>
<evidence type="ECO:0000256" key="1">
    <source>
        <dbReference type="ARBA" id="ARBA00000135"/>
    </source>
</evidence>
<dbReference type="GO" id="GO:0005737">
    <property type="term" value="C:cytoplasm"/>
    <property type="evidence" value="ECO:0007669"/>
    <property type="project" value="UniProtKB-SubCell"/>
</dbReference>
<name>D1BTR9_XYLCX</name>
<dbReference type="EC" id="3.4.11.10" evidence="8"/>
<feature type="binding site" evidence="8">
    <location>
        <position position="289"/>
    </location>
    <ligand>
        <name>Mn(2+)</name>
        <dbReference type="ChEBI" id="CHEBI:29035"/>
        <label>2</label>
    </ligand>
</feature>
<evidence type="ECO:0000256" key="8">
    <source>
        <dbReference type="HAMAP-Rule" id="MF_00181"/>
    </source>
</evidence>
<evidence type="ECO:0000256" key="5">
    <source>
        <dbReference type="ARBA" id="ARBA00022670"/>
    </source>
</evidence>
<proteinExistence type="inferred from homology"/>